<evidence type="ECO:0000313" key="1">
    <source>
        <dbReference type="EMBL" id="VUZ40981.1"/>
    </source>
</evidence>
<proteinExistence type="predicted"/>
<evidence type="ECO:0000313" key="2">
    <source>
        <dbReference type="Proteomes" id="UP000321570"/>
    </source>
</evidence>
<dbReference type="EMBL" id="CABIJS010000044">
    <property type="protein sequence ID" value="VUZ40981.1"/>
    <property type="molecule type" value="Genomic_DNA"/>
</dbReference>
<sequence length="54" mass="6226">MLSSPSFCHSFQTHYGCLVYEVWPNQLLVLCFIIVVSSYSNSYELMFVIDVVIC</sequence>
<gene>
    <name evidence="1" type="ORF">WMSIL1_LOCUS1899</name>
</gene>
<dbReference type="AlphaFoldDB" id="A0A564Y149"/>
<dbReference type="Proteomes" id="UP000321570">
    <property type="component" value="Unassembled WGS sequence"/>
</dbReference>
<protein>
    <submittedName>
        <fullName evidence="1">Uncharacterized protein</fullName>
    </submittedName>
</protein>
<keyword evidence="2" id="KW-1185">Reference proteome</keyword>
<accession>A0A564Y149</accession>
<reference evidence="1 2" key="1">
    <citation type="submission" date="2019-07" db="EMBL/GenBank/DDBJ databases">
        <authorList>
            <person name="Jastrzebski P J."/>
            <person name="Paukszto L."/>
            <person name="Jastrzebski P J."/>
        </authorList>
    </citation>
    <scope>NUCLEOTIDE SEQUENCE [LARGE SCALE GENOMIC DNA]</scope>
    <source>
        <strain evidence="1 2">WMS-il1</strain>
    </source>
</reference>
<organism evidence="1 2">
    <name type="scientific">Hymenolepis diminuta</name>
    <name type="common">Rat tapeworm</name>
    <dbReference type="NCBI Taxonomy" id="6216"/>
    <lineage>
        <taxon>Eukaryota</taxon>
        <taxon>Metazoa</taxon>
        <taxon>Spiralia</taxon>
        <taxon>Lophotrochozoa</taxon>
        <taxon>Platyhelminthes</taxon>
        <taxon>Cestoda</taxon>
        <taxon>Eucestoda</taxon>
        <taxon>Cyclophyllidea</taxon>
        <taxon>Hymenolepididae</taxon>
        <taxon>Hymenolepis</taxon>
    </lineage>
</organism>
<name>A0A564Y149_HYMDI</name>